<accession>B7Q3K4</accession>
<reference evidence="3" key="2">
    <citation type="submission" date="2020-05" db="UniProtKB">
        <authorList>
            <consortium name="EnsemblMetazoa"/>
        </authorList>
    </citation>
    <scope>IDENTIFICATION</scope>
    <source>
        <strain evidence="3">wikel</strain>
    </source>
</reference>
<dbReference type="InParanoid" id="B7Q3K4"/>
<dbReference type="EMBL" id="ABJB010001817">
    <property type="status" value="NOT_ANNOTATED_CDS"/>
    <property type="molecule type" value="Genomic_DNA"/>
</dbReference>
<dbReference type="VEuPathDB" id="VectorBase:ISCW008533"/>
<dbReference type="HOGENOM" id="CLU_2624747_0_0_1"/>
<dbReference type="EMBL" id="DS850396">
    <property type="protein sequence ID" value="EEC13426.1"/>
    <property type="molecule type" value="Genomic_DNA"/>
</dbReference>
<gene>
    <name evidence="2" type="ORF">IscW_ISCW008533</name>
</gene>
<evidence type="ECO:0000313" key="2">
    <source>
        <dbReference type="EMBL" id="EEC13426.1"/>
    </source>
</evidence>
<proteinExistence type="predicted"/>
<dbReference type="EnsemblMetazoa" id="ISCW008533-RA">
    <property type="protein sequence ID" value="ISCW008533-PA"/>
    <property type="gene ID" value="ISCW008533"/>
</dbReference>
<evidence type="ECO:0000256" key="1">
    <source>
        <dbReference type="SAM" id="MobiDB-lite"/>
    </source>
</evidence>
<dbReference type="VEuPathDB" id="VectorBase:ISCP_020368"/>
<organism>
    <name type="scientific">Ixodes scapularis</name>
    <name type="common">Black-legged tick</name>
    <name type="synonym">Deer tick</name>
    <dbReference type="NCBI Taxonomy" id="6945"/>
    <lineage>
        <taxon>Eukaryota</taxon>
        <taxon>Metazoa</taxon>
        <taxon>Ecdysozoa</taxon>
        <taxon>Arthropoda</taxon>
        <taxon>Chelicerata</taxon>
        <taxon>Arachnida</taxon>
        <taxon>Acari</taxon>
        <taxon>Parasitiformes</taxon>
        <taxon>Ixodida</taxon>
        <taxon>Ixodoidea</taxon>
        <taxon>Ixodidae</taxon>
        <taxon>Ixodinae</taxon>
        <taxon>Ixodes</taxon>
    </lineage>
</organism>
<dbReference type="OrthoDB" id="6508692at2759"/>
<feature type="region of interest" description="Disordered" evidence="1">
    <location>
        <begin position="1"/>
        <end position="52"/>
    </location>
</feature>
<evidence type="ECO:0000313" key="4">
    <source>
        <dbReference type="Proteomes" id="UP000001555"/>
    </source>
</evidence>
<protein>
    <submittedName>
        <fullName evidence="2 3">Uncharacterized protein</fullName>
    </submittedName>
</protein>
<name>B7Q3K4_IXOSC</name>
<evidence type="ECO:0000313" key="3">
    <source>
        <dbReference type="EnsemblMetazoa" id="ISCW008533-PA"/>
    </source>
</evidence>
<dbReference type="PaxDb" id="6945-B7Q3K4"/>
<sequence>MSMQSAPRGKKPPSKSAKSTSRFTRRTKVANWSEESDTEQAKENVFEPPRSVRKALPRRKCKIQLQLSDSESEGEKAS</sequence>
<keyword evidence="4" id="KW-1185">Reference proteome</keyword>
<dbReference type="Proteomes" id="UP000001555">
    <property type="component" value="Unassembled WGS sequence"/>
</dbReference>
<dbReference type="AlphaFoldDB" id="B7Q3K4"/>
<dbReference type="VEuPathDB" id="VectorBase:ISCI008533"/>
<reference evidence="2 4" key="1">
    <citation type="submission" date="2008-03" db="EMBL/GenBank/DDBJ databases">
        <title>Annotation of Ixodes scapularis.</title>
        <authorList>
            <consortium name="Ixodes scapularis Genome Project Consortium"/>
            <person name="Caler E."/>
            <person name="Hannick L.I."/>
            <person name="Bidwell S."/>
            <person name="Joardar V."/>
            <person name="Thiagarajan M."/>
            <person name="Amedeo P."/>
            <person name="Galinsky K.J."/>
            <person name="Schobel S."/>
            <person name="Inman J."/>
            <person name="Hostetler J."/>
            <person name="Miller J."/>
            <person name="Hammond M."/>
            <person name="Megy K."/>
            <person name="Lawson D."/>
            <person name="Kodira C."/>
            <person name="Sutton G."/>
            <person name="Meyer J."/>
            <person name="Hill C.A."/>
            <person name="Birren B."/>
            <person name="Nene V."/>
            <person name="Collins F."/>
            <person name="Alarcon-Chaidez F."/>
            <person name="Wikel S."/>
            <person name="Strausberg R."/>
        </authorList>
    </citation>
    <scope>NUCLEOTIDE SEQUENCE [LARGE SCALE GENOMIC DNA]</scope>
    <source>
        <strain evidence="4">Wikel</strain>
        <strain evidence="2">Wikel colony</strain>
    </source>
</reference>